<gene>
    <name evidence="8" type="ORF">SHI21_15855</name>
</gene>
<keyword evidence="5" id="KW-0442">Lipid degradation</keyword>
<dbReference type="InterPro" id="IPR025202">
    <property type="entry name" value="PLD-like_dom"/>
</dbReference>
<feature type="domain" description="PLD phosphodiesterase" evidence="7">
    <location>
        <begin position="329"/>
        <end position="360"/>
    </location>
</feature>
<evidence type="ECO:0000256" key="2">
    <source>
        <dbReference type="ARBA" id="ARBA00008664"/>
    </source>
</evidence>
<accession>A0ABU5W1K4</accession>
<name>A0ABU5W1K4_9BACT</name>
<evidence type="ECO:0000256" key="3">
    <source>
        <dbReference type="ARBA" id="ARBA00012027"/>
    </source>
</evidence>
<reference evidence="8 9" key="1">
    <citation type="submission" date="2023-11" db="EMBL/GenBank/DDBJ databases">
        <title>A Novel Polar Bacteriovorax (B. antarcticus) Isolated from the Biocrust in Antarctica.</title>
        <authorList>
            <person name="Mun W."/>
            <person name="Choi S.Y."/>
            <person name="Mitchell R.J."/>
        </authorList>
    </citation>
    <scope>NUCLEOTIDE SEQUENCE [LARGE SCALE GENOMIC DNA]</scope>
    <source>
        <strain evidence="8 9">PP10</strain>
    </source>
</reference>
<dbReference type="EMBL" id="JAYGJQ010000002">
    <property type="protein sequence ID" value="MEA9357705.1"/>
    <property type="molecule type" value="Genomic_DNA"/>
</dbReference>
<keyword evidence="4" id="KW-0378">Hydrolase</keyword>
<comment type="catalytic activity">
    <reaction evidence="1">
        <text>a 1,2-diacyl-sn-glycero-3-phosphocholine + H2O = a 1,2-diacyl-sn-glycero-3-phosphate + choline + H(+)</text>
        <dbReference type="Rhea" id="RHEA:14445"/>
        <dbReference type="ChEBI" id="CHEBI:15354"/>
        <dbReference type="ChEBI" id="CHEBI:15377"/>
        <dbReference type="ChEBI" id="CHEBI:15378"/>
        <dbReference type="ChEBI" id="CHEBI:57643"/>
        <dbReference type="ChEBI" id="CHEBI:58608"/>
        <dbReference type="EC" id="3.1.4.4"/>
    </reaction>
</comment>
<dbReference type="PANTHER" id="PTHR43856:SF1">
    <property type="entry name" value="MITOCHONDRIAL CARDIOLIPIN HYDROLASE"/>
    <property type="match status" value="1"/>
</dbReference>
<evidence type="ECO:0000256" key="5">
    <source>
        <dbReference type="ARBA" id="ARBA00022963"/>
    </source>
</evidence>
<dbReference type="PANTHER" id="PTHR43856">
    <property type="entry name" value="CARDIOLIPIN HYDROLASE"/>
    <property type="match status" value="1"/>
</dbReference>
<evidence type="ECO:0000313" key="8">
    <source>
        <dbReference type="EMBL" id="MEA9357705.1"/>
    </source>
</evidence>
<evidence type="ECO:0000256" key="6">
    <source>
        <dbReference type="ARBA" id="ARBA00023098"/>
    </source>
</evidence>
<dbReference type="PROSITE" id="PS51257">
    <property type="entry name" value="PROKAR_LIPOPROTEIN"/>
    <property type="match status" value="1"/>
</dbReference>
<organism evidence="8 9">
    <name type="scientific">Bacteriovorax antarcticus</name>
    <dbReference type="NCBI Taxonomy" id="3088717"/>
    <lineage>
        <taxon>Bacteria</taxon>
        <taxon>Pseudomonadati</taxon>
        <taxon>Bdellovibrionota</taxon>
        <taxon>Bacteriovoracia</taxon>
        <taxon>Bacteriovoracales</taxon>
        <taxon>Bacteriovoracaceae</taxon>
        <taxon>Bacteriovorax</taxon>
    </lineage>
</organism>
<dbReference type="SUPFAM" id="SSF56024">
    <property type="entry name" value="Phospholipase D/nuclease"/>
    <property type="match status" value="2"/>
</dbReference>
<protein>
    <recommendedName>
        <fullName evidence="3">phospholipase D</fullName>
        <ecNumber evidence="3">3.1.4.4</ecNumber>
    </recommendedName>
</protein>
<evidence type="ECO:0000313" key="9">
    <source>
        <dbReference type="Proteomes" id="UP001302274"/>
    </source>
</evidence>
<dbReference type="RefSeq" id="WP_323577833.1">
    <property type="nucleotide sequence ID" value="NZ_JAYGJQ010000002.1"/>
</dbReference>
<dbReference type="InterPro" id="IPR051406">
    <property type="entry name" value="PLD_domain"/>
</dbReference>
<evidence type="ECO:0000256" key="1">
    <source>
        <dbReference type="ARBA" id="ARBA00000798"/>
    </source>
</evidence>
<keyword evidence="6" id="KW-0443">Lipid metabolism</keyword>
<evidence type="ECO:0000259" key="7">
    <source>
        <dbReference type="PROSITE" id="PS50035"/>
    </source>
</evidence>
<evidence type="ECO:0000256" key="4">
    <source>
        <dbReference type="ARBA" id="ARBA00022801"/>
    </source>
</evidence>
<dbReference type="InterPro" id="IPR001736">
    <property type="entry name" value="PLipase_D/transphosphatidylase"/>
</dbReference>
<dbReference type="Proteomes" id="UP001302274">
    <property type="component" value="Unassembled WGS sequence"/>
</dbReference>
<proteinExistence type="inferred from homology"/>
<sequence length="625" mass="69683">MHLNKLIIAALLLSSCATPTNSNREVASKTTQPLIQTLPKLTTDNGELLAGLKKALKNRTKGKSDAELTAAAVKLRDYLLFLGLSARDLVKSESSTEVDLVEKKVPLKVKGINGDDDDTGGEDTEEKTPSNLKAIQRLFIASTQFLDCPVMTDWECLEKSPVFPPTADFRIEKSDVTTAVNAGSALDMDVFFTEGWDGSPRGMVSERFAEKINKDSTKSLSLAMYGIDDIDASMSNVYQAIINRSKTKAKVRAVVDVMGFERGATPWVFNYVDQPQLESEWLFGQSANPENADGMHMTFQYDGTPSFIREMNAGITNQDQSRVRLEWSTARIMHNKFAVMENSKGQKSVWTGTANISKNCMGVEANANMSVYIRNDAIATAYLDQFNLMFDFDKTIEVKSKQVRPASAEEPSLVGRFHRAKYPVNKRYFTFDDGTKLRVHFAPTDDAEHRSIIPMLMSARKGDQIRISMFGGTGYELVRAMQYAAAKGADVKIAFDRRLGHGLTSWIRDSVLNVNMENPYANKFENVGVTPGKISYRVSTWTGKNHYKAGTLTRRLGNGKMLPEQIIVGSQNWSSGGNDFNDENLISIQNLNYGVKAAEMFNTEFDTRLWVNSKEEAYRPAKTIY</sequence>
<keyword evidence="9" id="KW-1185">Reference proteome</keyword>
<dbReference type="PROSITE" id="PS50035">
    <property type="entry name" value="PLD"/>
    <property type="match status" value="1"/>
</dbReference>
<dbReference type="Pfam" id="PF13091">
    <property type="entry name" value="PLDc_2"/>
    <property type="match status" value="2"/>
</dbReference>
<dbReference type="EC" id="3.1.4.4" evidence="3"/>
<comment type="caution">
    <text evidence="8">The sequence shown here is derived from an EMBL/GenBank/DDBJ whole genome shotgun (WGS) entry which is preliminary data.</text>
</comment>
<comment type="similarity">
    <text evidence="2">Belongs to the phospholipase D family.</text>
</comment>
<dbReference type="Gene3D" id="3.30.870.10">
    <property type="entry name" value="Endonuclease Chain A"/>
    <property type="match status" value="2"/>
</dbReference>